<evidence type="ECO:0000313" key="3">
    <source>
        <dbReference type="Proteomes" id="UP000215747"/>
    </source>
</evidence>
<reference evidence="2 3" key="2">
    <citation type="submission" date="2017-09" db="EMBL/GenBank/DDBJ databases">
        <title>Tripartite evolution among Lactobacillus johnsonii, Lactobacillus taiwanensis, Lactobacillus reuteri and their rodent host.</title>
        <authorList>
            <person name="Wang T."/>
            <person name="Knowles S."/>
            <person name="Cheng C."/>
        </authorList>
    </citation>
    <scope>NUCLEOTIDE SEQUENCE [LARGE SCALE GENOMIC DNA]</scope>
    <source>
        <strain evidence="2 3">114h</strain>
    </source>
</reference>
<proteinExistence type="predicted"/>
<dbReference type="InterPro" id="IPR001853">
    <property type="entry name" value="DSBA-like_thioredoxin_dom"/>
</dbReference>
<dbReference type="GO" id="GO:0016491">
    <property type="term" value="F:oxidoreductase activity"/>
    <property type="evidence" value="ECO:0007669"/>
    <property type="project" value="InterPro"/>
</dbReference>
<organism evidence="2 3">
    <name type="scientific">Limosilactobacillus reuteri</name>
    <name type="common">Lactobacillus reuteri</name>
    <dbReference type="NCBI Taxonomy" id="1598"/>
    <lineage>
        <taxon>Bacteria</taxon>
        <taxon>Bacillati</taxon>
        <taxon>Bacillota</taxon>
        <taxon>Bacilli</taxon>
        <taxon>Lactobacillales</taxon>
        <taxon>Lactobacillaceae</taxon>
        <taxon>Limosilactobacillus</taxon>
    </lineage>
</organism>
<dbReference type="InterPro" id="IPR036249">
    <property type="entry name" value="Thioredoxin-like_sf"/>
</dbReference>
<evidence type="ECO:0000313" key="2">
    <source>
        <dbReference type="EMBL" id="OYS68116.1"/>
    </source>
</evidence>
<dbReference type="CDD" id="cd03024">
    <property type="entry name" value="DsbA_FrnE"/>
    <property type="match status" value="1"/>
</dbReference>
<dbReference type="AlphaFoldDB" id="A0A256SN41"/>
<reference evidence="3" key="1">
    <citation type="submission" date="2017-05" db="EMBL/GenBank/DDBJ databases">
        <authorList>
            <person name="Lin X.B."/>
            <person name="Stothard P."/>
            <person name="Tasseva G."/>
            <person name="Walter J."/>
        </authorList>
    </citation>
    <scope>NUCLEOTIDE SEQUENCE [LARGE SCALE GENOMIC DNA]</scope>
    <source>
        <strain evidence="3">114h</strain>
    </source>
</reference>
<protein>
    <submittedName>
        <fullName evidence="2">Disulfide bond formation protein DsbA</fullName>
    </submittedName>
</protein>
<dbReference type="Pfam" id="PF01323">
    <property type="entry name" value="DSBA"/>
    <property type="match status" value="1"/>
</dbReference>
<comment type="caution">
    <text evidence="2">The sequence shown here is derived from an EMBL/GenBank/DDBJ whole genome shotgun (WGS) entry which is preliminary data.</text>
</comment>
<dbReference type="Gene3D" id="3.40.30.10">
    <property type="entry name" value="Glutaredoxin"/>
    <property type="match status" value="1"/>
</dbReference>
<feature type="domain" description="DSBA-like thioredoxin" evidence="1">
    <location>
        <begin position="3"/>
        <end position="208"/>
    </location>
</feature>
<name>A0A256SN41_LIMRT</name>
<dbReference type="Proteomes" id="UP000215747">
    <property type="component" value="Unassembled WGS sequence"/>
</dbReference>
<dbReference type="PANTHER" id="PTHR13887">
    <property type="entry name" value="GLUTATHIONE S-TRANSFERASE KAPPA"/>
    <property type="match status" value="1"/>
</dbReference>
<evidence type="ECO:0000259" key="1">
    <source>
        <dbReference type="Pfam" id="PF01323"/>
    </source>
</evidence>
<dbReference type="PANTHER" id="PTHR13887:SF41">
    <property type="entry name" value="THIOREDOXIN SUPERFAMILY PROTEIN"/>
    <property type="match status" value="1"/>
</dbReference>
<accession>A0A256SN41</accession>
<sequence length="219" mass="24757">MEIRYWSDIACPFCYIGSNRMKRAMKEIGIYDETPLKFKSFELDPHAPQKTTESYINHFTRGNKALEPQAKQQMAYIQSMAKGDGLPMDINSVVPTNTGDAHRLIKLAESKGDPELTEKVIKRFYQVYFNDGESIADHDVLTNAAVEVGLDKDDVEKVLNSNEYHQDVVNDESEAHQSGIQAAPFFVINNKYAISGAQPYEVFLKALKQIQTEESKENA</sequence>
<dbReference type="SUPFAM" id="SSF52833">
    <property type="entry name" value="Thioredoxin-like"/>
    <property type="match status" value="1"/>
</dbReference>
<dbReference type="EMBL" id="NGPL01000052">
    <property type="protein sequence ID" value="OYS68116.1"/>
    <property type="molecule type" value="Genomic_DNA"/>
</dbReference>
<dbReference type="RefSeq" id="WP_094509465.1">
    <property type="nucleotide sequence ID" value="NZ_JANKBC010000040.1"/>
</dbReference>
<gene>
    <name evidence="2" type="ORF">CBF96_08320</name>
</gene>